<dbReference type="Proteomes" id="UP001233999">
    <property type="component" value="Unassembled WGS sequence"/>
</dbReference>
<accession>A0AAD7ZXA2</accession>
<feature type="non-terminal residue" evidence="1">
    <location>
        <position position="107"/>
    </location>
</feature>
<protein>
    <submittedName>
        <fullName evidence="1">Uncharacterized protein</fullName>
    </submittedName>
</protein>
<keyword evidence="2" id="KW-1185">Reference proteome</keyword>
<comment type="caution">
    <text evidence="1">The sequence shown here is derived from an EMBL/GenBank/DDBJ whole genome shotgun (WGS) entry which is preliminary data.</text>
</comment>
<feature type="non-terminal residue" evidence="1">
    <location>
        <position position="1"/>
    </location>
</feature>
<sequence>KKFIFVDRCNLTHLVFHGCGIVKQKKLKSDFIINVYRINQIIMLVTMTENVQLRLFVFVTIQMAKGLELYNNMQLWENLFTYKNKLQYFMADSYDSRFPPSTSKTER</sequence>
<reference evidence="1" key="1">
    <citation type="journal article" date="2023" name="IScience">
        <title>Live-bearing cockroach genome reveals convergent evolutionary mechanisms linked to viviparity in insects and beyond.</title>
        <authorList>
            <person name="Fouks B."/>
            <person name="Harrison M.C."/>
            <person name="Mikhailova A.A."/>
            <person name="Marchal E."/>
            <person name="English S."/>
            <person name="Carruthers M."/>
            <person name="Jennings E.C."/>
            <person name="Chiamaka E.L."/>
            <person name="Frigard R.A."/>
            <person name="Pippel M."/>
            <person name="Attardo G.M."/>
            <person name="Benoit J.B."/>
            <person name="Bornberg-Bauer E."/>
            <person name="Tobe S.S."/>
        </authorList>
    </citation>
    <scope>NUCLEOTIDE SEQUENCE</scope>
    <source>
        <strain evidence="1">Stay&amp;Tobe</strain>
    </source>
</reference>
<name>A0AAD7ZXA2_DIPPU</name>
<organism evidence="1 2">
    <name type="scientific">Diploptera punctata</name>
    <name type="common">Pacific beetle cockroach</name>
    <dbReference type="NCBI Taxonomy" id="6984"/>
    <lineage>
        <taxon>Eukaryota</taxon>
        <taxon>Metazoa</taxon>
        <taxon>Ecdysozoa</taxon>
        <taxon>Arthropoda</taxon>
        <taxon>Hexapoda</taxon>
        <taxon>Insecta</taxon>
        <taxon>Pterygota</taxon>
        <taxon>Neoptera</taxon>
        <taxon>Polyneoptera</taxon>
        <taxon>Dictyoptera</taxon>
        <taxon>Blattodea</taxon>
        <taxon>Blaberoidea</taxon>
        <taxon>Blaberidae</taxon>
        <taxon>Diplopterinae</taxon>
        <taxon>Diploptera</taxon>
    </lineage>
</organism>
<proteinExistence type="predicted"/>
<dbReference type="AlphaFoldDB" id="A0AAD7ZXA2"/>
<evidence type="ECO:0000313" key="2">
    <source>
        <dbReference type="Proteomes" id="UP001233999"/>
    </source>
</evidence>
<evidence type="ECO:0000313" key="1">
    <source>
        <dbReference type="EMBL" id="KAJ9588091.1"/>
    </source>
</evidence>
<gene>
    <name evidence="1" type="ORF">L9F63_018542</name>
</gene>
<reference evidence="1" key="2">
    <citation type="submission" date="2023-05" db="EMBL/GenBank/DDBJ databases">
        <authorList>
            <person name="Fouks B."/>
        </authorList>
    </citation>
    <scope>NUCLEOTIDE SEQUENCE</scope>
    <source>
        <strain evidence="1">Stay&amp;Tobe</strain>
        <tissue evidence="1">Testes</tissue>
    </source>
</reference>
<dbReference type="EMBL" id="JASPKZ010005715">
    <property type="protein sequence ID" value="KAJ9588091.1"/>
    <property type="molecule type" value="Genomic_DNA"/>
</dbReference>